<dbReference type="SUPFAM" id="SSF53681">
    <property type="entry name" value="Aspartate/glutamate racemase"/>
    <property type="match status" value="2"/>
</dbReference>
<evidence type="ECO:0008006" key="5">
    <source>
        <dbReference type="Google" id="ProtNLM"/>
    </source>
</evidence>
<keyword evidence="4" id="KW-1185">Reference proteome</keyword>
<dbReference type="InterPro" id="IPR001920">
    <property type="entry name" value="Asp/Glu_race"/>
</dbReference>
<accession>A0A9P5L9S3</accession>
<dbReference type="InterPro" id="IPR004380">
    <property type="entry name" value="Asp_race"/>
</dbReference>
<organism evidence="3 4">
    <name type="scientific">Cylindrodendrum hubeiense</name>
    <dbReference type="NCBI Taxonomy" id="595255"/>
    <lineage>
        <taxon>Eukaryota</taxon>
        <taxon>Fungi</taxon>
        <taxon>Dikarya</taxon>
        <taxon>Ascomycota</taxon>
        <taxon>Pezizomycotina</taxon>
        <taxon>Sordariomycetes</taxon>
        <taxon>Hypocreomycetidae</taxon>
        <taxon>Hypocreales</taxon>
        <taxon>Nectriaceae</taxon>
        <taxon>Cylindrodendrum</taxon>
    </lineage>
</organism>
<proteinExistence type="inferred from homology"/>
<dbReference type="Gene3D" id="3.40.50.1860">
    <property type="match status" value="2"/>
</dbReference>
<dbReference type="InterPro" id="IPR015942">
    <property type="entry name" value="Asp/Glu/hydantoin_racemase"/>
</dbReference>
<keyword evidence="2" id="KW-0413">Isomerase</keyword>
<name>A0A9P5L9S3_9HYPO</name>
<dbReference type="GO" id="GO:0047661">
    <property type="term" value="F:amino-acid racemase activity"/>
    <property type="evidence" value="ECO:0007669"/>
    <property type="project" value="InterPro"/>
</dbReference>
<evidence type="ECO:0000256" key="2">
    <source>
        <dbReference type="ARBA" id="ARBA00023235"/>
    </source>
</evidence>
<dbReference type="AlphaFoldDB" id="A0A9P5L9S3"/>
<comment type="caution">
    <text evidence="3">The sequence shown here is derived from an EMBL/GenBank/DDBJ whole genome shotgun (WGS) entry which is preliminary data.</text>
</comment>
<evidence type="ECO:0000256" key="1">
    <source>
        <dbReference type="ARBA" id="ARBA00007847"/>
    </source>
</evidence>
<evidence type="ECO:0000313" key="4">
    <source>
        <dbReference type="Proteomes" id="UP000722485"/>
    </source>
</evidence>
<dbReference type="NCBIfam" id="TIGR00035">
    <property type="entry name" value="asp_race"/>
    <property type="match status" value="1"/>
</dbReference>
<dbReference type="OrthoDB" id="187836at2759"/>
<reference evidence="3" key="1">
    <citation type="submission" date="2020-03" db="EMBL/GenBank/DDBJ databases">
        <title>Draft Genome Sequence of Cylindrodendrum hubeiense.</title>
        <authorList>
            <person name="Buettner E."/>
            <person name="Kellner H."/>
        </authorList>
    </citation>
    <scope>NUCLEOTIDE SEQUENCE</scope>
    <source>
        <strain evidence="3">IHI 201604</strain>
    </source>
</reference>
<dbReference type="PANTHER" id="PTHR21198:SF7">
    <property type="entry name" value="ASPARTATE-GLUTAMATE RACEMASE FAMILY"/>
    <property type="match status" value="1"/>
</dbReference>
<dbReference type="Pfam" id="PF01177">
    <property type="entry name" value="Asp_Glu_race"/>
    <property type="match status" value="1"/>
</dbReference>
<dbReference type="EMBL" id="JAANBB010000488">
    <property type="protein sequence ID" value="KAF7541566.1"/>
    <property type="molecule type" value="Genomic_DNA"/>
</dbReference>
<protein>
    <recommendedName>
        <fullName evidence="5">Aspartate racemase</fullName>
    </recommendedName>
</protein>
<evidence type="ECO:0000313" key="3">
    <source>
        <dbReference type="EMBL" id="KAF7541566.1"/>
    </source>
</evidence>
<gene>
    <name evidence="3" type="ORF">G7Z17_g11920</name>
</gene>
<comment type="similarity">
    <text evidence="1">Belongs to the aspartate/glutamate racemases family.</text>
</comment>
<dbReference type="PANTHER" id="PTHR21198">
    <property type="entry name" value="GLUTAMATE RACEMASE"/>
    <property type="match status" value="1"/>
</dbReference>
<sequence length="233" mass="25252">MRTIGFLGGMSYHSTILYYSQINAHVQRRLGSPHAASLILRSFNFADVAPLFTSNDWPAITSKFIAAAKDMKAAGADGLAIGCNIGHRIAAEVEAGAGLPVVHIADGTARAVREHGLKRVGLLATKAAMEEDFIKGRLMASGGLQDILVPESQDRDKMDGVIFDELSGGNPSEDTKQWMDRLVRELIDRGAEGLVLACTDLQFVVSPDAHGIPVFDTLELHARDLAEWVMREQ</sequence>
<dbReference type="Proteomes" id="UP000722485">
    <property type="component" value="Unassembled WGS sequence"/>
</dbReference>